<accession>Q6KI68</accession>
<comment type="subcellular location">
    <subcellularLocation>
        <location evidence="1">Membrane</location>
        <topology evidence="1">Multi-pass membrane protein</topology>
    </subcellularLocation>
</comment>
<feature type="transmembrane region" description="Helical" evidence="5">
    <location>
        <begin position="482"/>
        <end position="515"/>
    </location>
</feature>
<dbReference type="Proteomes" id="UP000009072">
    <property type="component" value="Chromosome"/>
</dbReference>
<sequence length="578" mass="64654">MFFSKNKNLKNRNEMKNVKISKKIGFLSVILLTIGSSIGAGIFFKNNEVVRNATFLNNPTGTITLTILSWVIASISVIAMALALLEIVSAQKDDRGIVGWTKIFTHKVIYKSCKNFFVYLYMPFNYFVLPYYALQSFQNAIGFDWPWFVYMIVSFFISTWFIFISGLSSKIGNIQNWIITLVKFLPLIFAILIGYIIVGFPSTSGIFPSLPPSPTEQFPNALSGNPFNVLNPGLGLILSIPAIFFAFDGFYVAAGIQSQVKNPKRTSLALGIGLAITSFVYMLITISIIIVSNGFGNFESSGNIQSNGITQWFFENNATAVLVLINFIIGFGILGIINGFSMYSPLLYEDLIRDKEIPFTSKFIHKLNKNRPWVGIWVSYIIAMIVFIVFSLVGSLTYFNSSEYGDTLNLVSLISFTGTWTEVLSSTTLKVNIDPEVNNLFSMVDLMANWASLFAFVYIGAAIIGAIINRKTKKIEVKKSKFFLIAAWTSAIVVNLGMLFVFIGAFSNLIMVAFNFQSYVINNGSAQATIILNGQVARFIVLMIFIAIAFLPIFWDKYSEKRNQIEESELKIIKKKKC</sequence>
<keyword evidence="7" id="KW-1185">Reference proteome</keyword>
<keyword evidence="2 5" id="KW-0812">Transmembrane</keyword>
<keyword evidence="3 5" id="KW-1133">Transmembrane helix</keyword>
<feature type="transmembrane region" description="Helical" evidence="5">
    <location>
        <begin position="535"/>
        <end position="555"/>
    </location>
</feature>
<dbReference type="eggNOG" id="COG0531">
    <property type="taxonomic scope" value="Bacteria"/>
</dbReference>
<gene>
    <name evidence="6" type="primary">potE</name>
    <name evidence="6" type="ordered locus">MMOB2220</name>
</gene>
<dbReference type="PIRSF" id="PIRSF006060">
    <property type="entry name" value="AA_transporter"/>
    <property type="match status" value="1"/>
</dbReference>
<feature type="transmembrane region" description="Helical" evidence="5">
    <location>
        <begin position="145"/>
        <end position="165"/>
    </location>
</feature>
<evidence type="ECO:0000313" key="7">
    <source>
        <dbReference type="Proteomes" id="UP000009072"/>
    </source>
</evidence>
<evidence type="ECO:0000256" key="5">
    <source>
        <dbReference type="SAM" id="Phobius"/>
    </source>
</evidence>
<dbReference type="EMBL" id="AE017308">
    <property type="protein sequence ID" value="AAT27708.1"/>
    <property type="molecule type" value="Genomic_DNA"/>
</dbReference>
<dbReference type="InterPro" id="IPR002293">
    <property type="entry name" value="AA/rel_permease1"/>
</dbReference>
<organism evidence="6 7">
    <name type="scientific">Mycoplasma mobile (strain ATCC 43663 / 163K / NCTC 11711)</name>
    <name type="common">Mesomycoplasma mobile</name>
    <dbReference type="NCBI Taxonomy" id="267748"/>
    <lineage>
        <taxon>Bacteria</taxon>
        <taxon>Bacillati</taxon>
        <taxon>Mycoplasmatota</taxon>
        <taxon>Mycoplasmoidales</taxon>
        <taxon>Metamycoplasmataceae</taxon>
        <taxon>Mesomycoplasma</taxon>
    </lineage>
</organism>
<evidence type="ECO:0000313" key="6">
    <source>
        <dbReference type="EMBL" id="AAT27708.1"/>
    </source>
</evidence>
<dbReference type="RefSeq" id="WP_011264742.1">
    <property type="nucleotide sequence ID" value="NC_006908.1"/>
</dbReference>
<dbReference type="Pfam" id="PF13520">
    <property type="entry name" value="AA_permease_2"/>
    <property type="match status" value="1"/>
</dbReference>
<feature type="transmembrane region" description="Helical" evidence="5">
    <location>
        <begin position="450"/>
        <end position="470"/>
    </location>
</feature>
<evidence type="ECO:0000256" key="1">
    <source>
        <dbReference type="ARBA" id="ARBA00004141"/>
    </source>
</evidence>
<dbReference type="GO" id="GO:0015179">
    <property type="term" value="F:L-amino acid transmembrane transporter activity"/>
    <property type="evidence" value="ECO:0007669"/>
    <property type="project" value="TreeGrafter"/>
</dbReference>
<dbReference type="STRING" id="267748.MMOB2220"/>
<feature type="transmembrane region" description="Helical" evidence="5">
    <location>
        <begin position="320"/>
        <end position="343"/>
    </location>
</feature>
<keyword evidence="4 5" id="KW-0472">Membrane</keyword>
<protein>
    <submittedName>
        <fullName evidence="6">Amino acid permease</fullName>
    </submittedName>
</protein>
<name>Q6KI68_MYCM1</name>
<dbReference type="KEGG" id="mmo:MMOB2220"/>
<reference evidence="6 7" key="1">
    <citation type="journal article" date="2004" name="Genome Res.">
        <title>The complete genome and proteome of Mycoplasma mobile.</title>
        <authorList>
            <person name="Jaffe J.D."/>
            <person name="Stange-Thomann N."/>
            <person name="Smith C."/>
            <person name="DeCaprio D."/>
            <person name="Fisher S."/>
            <person name="Butler J."/>
            <person name="Calvo S."/>
            <person name="Elkins T."/>
            <person name="FitzGerald M.G."/>
            <person name="Hafez N."/>
            <person name="Kodira C.D."/>
            <person name="Major J."/>
            <person name="Wang S."/>
            <person name="Wilkinson J."/>
            <person name="Nicol R."/>
            <person name="Nusbaum C."/>
            <person name="Birren B."/>
            <person name="Berg H.C."/>
            <person name="Church G.M."/>
        </authorList>
    </citation>
    <scope>NUCLEOTIDE SEQUENCE [LARGE SCALE GENOMIC DNA]</scope>
    <source>
        <strain evidence="7">ATCC 43663 / 163K / NCTC 11711</strain>
    </source>
</reference>
<evidence type="ECO:0000256" key="2">
    <source>
        <dbReference type="ARBA" id="ARBA00022692"/>
    </source>
</evidence>
<evidence type="ECO:0000256" key="3">
    <source>
        <dbReference type="ARBA" id="ARBA00022989"/>
    </source>
</evidence>
<dbReference type="OrthoDB" id="396925at2"/>
<feature type="transmembrane region" description="Helical" evidence="5">
    <location>
        <begin position="268"/>
        <end position="291"/>
    </location>
</feature>
<dbReference type="AlphaFoldDB" id="Q6KI68"/>
<evidence type="ECO:0000256" key="4">
    <source>
        <dbReference type="ARBA" id="ARBA00023136"/>
    </source>
</evidence>
<feature type="transmembrane region" description="Helical" evidence="5">
    <location>
        <begin position="234"/>
        <end position="256"/>
    </location>
</feature>
<dbReference type="HOGENOM" id="CLU_024309_0_0_14"/>
<dbReference type="PANTHER" id="PTHR11785:SF512">
    <property type="entry name" value="SOBREMESA, ISOFORM B"/>
    <property type="match status" value="1"/>
</dbReference>
<dbReference type="GO" id="GO:0016020">
    <property type="term" value="C:membrane"/>
    <property type="evidence" value="ECO:0007669"/>
    <property type="project" value="UniProtKB-SubCell"/>
</dbReference>
<feature type="transmembrane region" description="Helical" evidence="5">
    <location>
        <begin position="374"/>
        <end position="399"/>
    </location>
</feature>
<dbReference type="PANTHER" id="PTHR11785">
    <property type="entry name" value="AMINO ACID TRANSPORTER"/>
    <property type="match status" value="1"/>
</dbReference>
<dbReference type="Gene3D" id="1.20.1740.10">
    <property type="entry name" value="Amino acid/polyamine transporter I"/>
    <property type="match status" value="1"/>
</dbReference>
<feature type="transmembrane region" description="Helical" evidence="5">
    <location>
        <begin position="63"/>
        <end position="85"/>
    </location>
</feature>
<feature type="transmembrane region" description="Helical" evidence="5">
    <location>
        <begin position="177"/>
        <end position="198"/>
    </location>
</feature>
<feature type="transmembrane region" description="Helical" evidence="5">
    <location>
        <begin position="116"/>
        <end position="133"/>
    </location>
</feature>
<dbReference type="InterPro" id="IPR050598">
    <property type="entry name" value="AminoAcid_Transporter"/>
</dbReference>
<proteinExistence type="predicted"/>